<gene>
    <name evidence="1" type="ORF">RclHR1_01970011</name>
</gene>
<dbReference type="AlphaFoldDB" id="A0A2Z6R288"/>
<evidence type="ECO:0000313" key="2">
    <source>
        <dbReference type="Proteomes" id="UP000247702"/>
    </source>
</evidence>
<keyword evidence="2" id="KW-1185">Reference proteome</keyword>
<dbReference type="Proteomes" id="UP000247702">
    <property type="component" value="Unassembled WGS sequence"/>
</dbReference>
<name>A0A2Z6R288_9GLOM</name>
<protein>
    <submittedName>
        <fullName evidence="1">Uncharacterized protein</fullName>
    </submittedName>
</protein>
<dbReference type="EMBL" id="BEXD01001079">
    <property type="protein sequence ID" value="GBB92129.1"/>
    <property type="molecule type" value="Genomic_DNA"/>
</dbReference>
<sequence>MKDGYRSKSRSLTLIKFITTHLPVPPTIKLNAFFLAGKKSTRISKYLSIWYIEIEIIKIVLHIKKFAKL</sequence>
<accession>A0A2Z6R288</accession>
<organism evidence="1 2">
    <name type="scientific">Rhizophagus clarus</name>
    <dbReference type="NCBI Taxonomy" id="94130"/>
    <lineage>
        <taxon>Eukaryota</taxon>
        <taxon>Fungi</taxon>
        <taxon>Fungi incertae sedis</taxon>
        <taxon>Mucoromycota</taxon>
        <taxon>Glomeromycotina</taxon>
        <taxon>Glomeromycetes</taxon>
        <taxon>Glomerales</taxon>
        <taxon>Glomeraceae</taxon>
        <taxon>Rhizophagus</taxon>
    </lineage>
</organism>
<reference evidence="1 2" key="1">
    <citation type="submission" date="2017-11" db="EMBL/GenBank/DDBJ databases">
        <title>The genome of Rhizophagus clarus HR1 reveals common genetic basis of auxotrophy among arbuscular mycorrhizal fungi.</title>
        <authorList>
            <person name="Kobayashi Y."/>
        </authorList>
    </citation>
    <scope>NUCLEOTIDE SEQUENCE [LARGE SCALE GENOMIC DNA]</scope>
    <source>
        <strain evidence="1 2">HR1</strain>
    </source>
</reference>
<evidence type="ECO:0000313" key="1">
    <source>
        <dbReference type="EMBL" id="GBB92129.1"/>
    </source>
</evidence>
<comment type="caution">
    <text evidence="1">The sequence shown here is derived from an EMBL/GenBank/DDBJ whole genome shotgun (WGS) entry which is preliminary data.</text>
</comment>
<proteinExistence type="predicted"/>